<protein>
    <submittedName>
        <fullName evidence="1">Uncharacterized protein</fullName>
    </submittedName>
</protein>
<dbReference type="Proteomes" id="UP001432027">
    <property type="component" value="Unassembled WGS sequence"/>
</dbReference>
<accession>A0AAV5UCI6</accession>
<dbReference type="AlphaFoldDB" id="A0AAV5UCI6"/>
<organism evidence="1 2">
    <name type="scientific">Pristionchus entomophagus</name>
    <dbReference type="NCBI Taxonomy" id="358040"/>
    <lineage>
        <taxon>Eukaryota</taxon>
        <taxon>Metazoa</taxon>
        <taxon>Ecdysozoa</taxon>
        <taxon>Nematoda</taxon>
        <taxon>Chromadorea</taxon>
        <taxon>Rhabditida</taxon>
        <taxon>Rhabditina</taxon>
        <taxon>Diplogasteromorpha</taxon>
        <taxon>Diplogasteroidea</taxon>
        <taxon>Neodiplogasteridae</taxon>
        <taxon>Pristionchus</taxon>
    </lineage>
</organism>
<dbReference type="EMBL" id="BTSX01000006">
    <property type="protein sequence ID" value="GMT04058.1"/>
    <property type="molecule type" value="Genomic_DNA"/>
</dbReference>
<keyword evidence="2" id="KW-1185">Reference proteome</keyword>
<feature type="non-terminal residue" evidence="1">
    <location>
        <position position="101"/>
    </location>
</feature>
<evidence type="ECO:0000313" key="1">
    <source>
        <dbReference type="EMBL" id="GMT04058.1"/>
    </source>
</evidence>
<reference evidence="1" key="1">
    <citation type="submission" date="2023-10" db="EMBL/GenBank/DDBJ databases">
        <title>Genome assembly of Pristionchus species.</title>
        <authorList>
            <person name="Yoshida K."/>
            <person name="Sommer R.J."/>
        </authorList>
    </citation>
    <scope>NUCLEOTIDE SEQUENCE</scope>
    <source>
        <strain evidence="1">RS0144</strain>
    </source>
</reference>
<gene>
    <name evidence="1" type="ORF">PENTCL1PPCAC_26232</name>
</gene>
<evidence type="ECO:0000313" key="2">
    <source>
        <dbReference type="Proteomes" id="UP001432027"/>
    </source>
</evidence>
<proteinExistence type="predicted"/>
<feature type="non-terminal residue" evidence="1">
    <location>
        <position position="1"/>
    </location>
</feature>
<name>A0AAV5UCI6_9BILA</name>
<comment type="caution">
    <text evidence="1">The sequence shown here is derived from an EMBL/GenBank/DDBJ whole genome shotgun (WGS) entry which is preliminary data.</text>
</comment>
<sequence length="101" mass="11278">TIPFLSLPFSTKNPLAPPYRTPTASPVTYRNPIRPLMRFHPHPPPLPIRTTTRTLMNPAKVRRPASNVLHTIASARMTPSPAAPSPLLILRRISRVTTRNT</sequence>